<proteinExistence type="evidence at transcript level"/>
<evidence type="ECO:0000256" key="1">
    <source>
        <dbReference type="SAM" id="SignalP"/>
    </source>
</evidence>
<feature type="chain" id="PRO_5014732982" evidence="1">
    <location>
        <begin position="20"/>
        <end position="155"/>
    </location>
</feature>
<accession>A0A2K8JL98</accession>
<name>A0A2K8JL98_9HEMI</name>
<sequence length="155" mass="17137">MVRNTFALLVALCIALVSADETADLIQKLVHHREFEVTMGKVALELELFKARDAAMNHAGSPKGVDCLKAMAEDSKAAGEQFIREKIDAVAPKLDAMNSIVQDAASSPQQLDEAAAFARQHTYESYKAACRKTLIKVIPEWVAAKRKDFETCYEH</sequence>
<dbReference type="EMBL" id="MF683330">
    <property type="protein sequence ID" value="ATU82471.1"/>
    <property type="molecule type" value="mRNA"/>
</dbReference>
<feature type="signal peptide" evidence="1">
    <location>
        <begin position="1"/>
        <end position="19"/>
    </location>
</feature>
<organism evidence="2">
    <name type="scientific">Lethocerus distinctifemur</name>
    <dbReference type="NCBI Taxonomy" id="280095"/>
    <lineage>
        <taxon>Eukaryota</taxon>
        <taxon>Metazoa</taxon>
        <taxon>Ecdysozoa</taxon>
        <taxon>Arthropoda</taxon>
        <taxon>Hexapoda</taxon>
        <taxon>Insecta</taxon>
        <taxon>Pterygota</taxon>
        <taxon>Neoptera</taxon>
        <taxon>Paraneoptera</taxon>
        <taxon>Hemiptera</taxon>
        <taxon>Heteroptera</taxon>
        <taxon>Panheteroptera</taxon>
        <taxon>Nepomorpha</taxon>
        <taxon>Belostomatidae</taxon>
        <taxon>Lethocerinae</taxon>
        <taxon>Lethocerus</taxon>
    </lineage>
</organism>
<evidence type="ECO:0000313" key="2">
    <source>
        <dbReference type="EMBL" id="ATU82471.1"/>
    </source>
</evidence>
<reference evidence="2" key="1">
    <citation type="journal article" date="2018" name="Cell. Mol. Life Sci.">
        <title>Giant fish-killing water bug reveals ancient and dynamic venom evolution in Heteroptera.</title>
        <authorList>
            <person name="Walker A.A."/>
            <person name="Hernandez-Vargas M.J."/>
            <person name="Corzo G."/>
            <person name="Fry B.G."/>
            <person name="King G.F."/>
        </authorList>
    </citation>
    <scope>NUCLEOTIDE SEQUENCE</scope>
</reference>
<protein>
    <submittedName>
        <fullName evidence="2">Venom protein family 1 protein 1</fullName>
    </submittedName>
</protein>
<dbReference type="AlphaFoldDB" id="A0A2K8JL98"/>
<keyword evidence="1" id="KW-0732">Signal</keyword>